<comment type="similarity">
    <text evidence="2">Belongs to the EspG family.</text>
</comment>
<reference evidence="5 6" key="1">
    <citation type="submission" date="2021-07" db="EMBL/GenBank/DDBJ databases">
        <title>Whole Genome Sequence of Nocardia Iowensis.</title>
        <authorList>
            <person name="Lamm A."/>
            <person name="Collins-Fairclough A.M."/>
            <person name="Bunk B."/>
            <person name="Sproer C."/>
        </authorList>
    </citation>
    <scope>NUCLEOTIDE SEQUENCE [LARGE SCALE GENOMIC DNA]</scope>
    <source>
        <strain evidence="5 6">NRRL 5646</strain>
    </source>
</reference>
<evidence type="ECO:0000256" key="3">
    <source>
        <dbReference type="ARBA" id="ARBA00022490"/>
    </source>
</evidence>
<evidence type="ECO:0000313" key="5">
    <source>
        <dbReference type="EMBL" id="QXN90675.1"/>
    </source>
</evidence>
<comment type="subcellular location">
    <subcellularLocation>
        <location evidence="1">Cytoplasm</location>
    </subcellularLocation>
</comment>
<dbReference type="EMBL" id="CP078145">
    <property type="protein sequence ID" value="QXN90675.1"/>
    <property type="molecule type" value="Genomic_DNA"/>
</dbReference>
<dbReference type="Proteomes" id="UP000694257">
    <property type="component" value="Chromosome"/>
</dbReference>
<protein>
    <submittedName>
        <fullName evidence="5">ESX secretion-associated protein EspG</fullName>
    </submittedName>
</protein>
<evidence type="ECO:0000256" key="1">
    <source>
        <dbReference type="ARBA" id="ARBA00004496"/>
    </source>
</evidence>
<dbReference type="RefSeq" id="WP_218471542.1">
    <property type="nucleotide sequence ID" value="NZ_BAABJN010000006.1"/>
</dbReference>
<keyword evidence="6" id="KW-1185">Reference proteome</keyword>
<sequence>MSRTLTFTDLEFLVLWEGVRQDFLPAPLTFTSRTPGYRDFLREKVETRERLRHNDESLDGIFAMLTNPDIAIQVRGHNGRCCADPESSIRMLAVRAGEQGCLVTQLPGETVRHSAGFTVTPCAALALADTVAAALPPVAAGTRSNVELLTQPEYDEMDYRYRESIVHNVAGGSTWERSTEFLRHPATLVGTIDVVQGRSLFGPRGITRSRLQWRDLEDDGRYVIADQWTPIAVPACEQRLTALINVRIAEVVRAIKDERA</sequence>
<dbReference type="InterPro" id="IPR025734">
    <property type="entry name" value="EspG"/>
</dbReference>
<keyword evidence="4" id="KW-0143">Chaperone</keyword>
<dbReference type="Pfam" id="PF14011">
    <property type="entry name" value="ESX-1_EspG"/>
    <property type="match status" value="1"/>
</dbReference>
<evidence type="ECO:0000256" key="2">
    <source>
        <dbReference type="ARBA" id="ARBA00006411"/>
    </source>
</evidence>
<gene>
    <name evidence="5" type="ORF">KV110_35700</name>
</gene>
<organism evidence="5 6">
    <name type="scientific">Nocardia iowensis</name>
    <dbReference type="NCBI Taxonomy" id="204891"/>
    <lineage>
        <taxon>Bacteria</taxon>
        <taxon>Bacillati</taxon>
        <taxon>Actinomycetota</taxon>
        <taxon>Actinomycetes</taxon>
        <taxon>Mycobacteriales</taxon>
        <taxon>Nocardiaceae</taxon>
        <taxon>Nocardia</taxon>
    </lineage>
</organism>
<proteinExistence type="inferred from homology"/>
<evidence type="ECO:0000313" key="6">
    <source>
        <dbReference type="Proteomes" id="UP000694257"/>
    </source>
</evidence>
<evidence type="ECO:0000256" key="4">
    <source>
        <dbReference type="ARBA" id="ARBA00023186"/>
    </source>
</evidence>
<name>A0ABX8RQH7_NOCIO</name>
<accession>A0ABX8RQH7</accession>
<keyword evidence="3" id="KW-0963">Cytoplasm</keyword>